<dbReference type="AlphaFoldDB" id="A6KN64"/>
<dbReference type="EMBL" id="CH474072">
    <property type="protein sequence ID" value="EDL84532.1"/>
    <property type="molecule type" value="Genomic_DNA"/>
</dbReference>
<evidence type="ECO:0000313" key="1">
    <source>
        <dbReference type="EMBL" id="EDL84532.1"/>
    </source>
</evidence>
<protein>
    <submittedName>
        <fullName evidence="1">RCG23115</fullName>
    </submittedName>
</protein>
<feature type="non-terminal residue" evidence="1">
    <location>
        <position position="1"/>
    </location>
</feature>
<gene>
    <name evidence="1" type="ORF">rCG_23115</name>
</gene>
<dbReference type="Proteomes" id="UP000234681">
    <property type="component" value="Chromosome 17"/>
</dbReference>
<evidence type="ECO:0000313" key="2">
    <source>
        <dbReference type="Proteomes" id="UP000234681"/>
    </source>
</evidence>
<reference evidence="2" key="1">
    <citation type="submission" date="2005-09" db="EMBL/GenBank/DDBJ databases">
        <authorList>
            <person name="Mural R.J."/>
            <person name="Li P.W."/>
            <person name="Adams M.D."/>
            <person name="Amanatides P.G."/>
            <person name="Baden-Tillson H."/>
            <person name="Barnstead M."/>
            <person name="Chin S.H."/>
            <person name="Dew I."/>
            <person name="Evans C.A."/>
            <person name="Ferriera S."/>
            <person name="Flanigan M."/>
            <person name="Fosler C."/>
            <person name="Glodek A."/>
            <person name="Gu Z."/>
            <person name="Holt R.A."/>
            <person name="Jennings D."/>
            <person name="Kraft C.L."/>
            <person name="Lu F."/>
            <person name="Nguyen T."/>
            <person name="Nusskern D.R."/>
            <person name="Pfannkoch C.M."/>
            <person name="Sitter C."/>
            <person name="Sutton G.G."/>
            <person name="Venter J.C."/>
            <person name="Wang Z."/>
            <person name="Woodage T."/>
            <person name="Zheng X.H."/>
            <person name="Zhong F."/>
        </authorList>
    </citation>
    <scope>NUCLEOTIDE SEQUENCE [LARGE SCALE GENOMIC DNA]</scope>
    <source>
        <strain>BN</strain>
        <strain evidence="2">Sprague-Dawley</strain>
    </source>
</reference>
<dbReference type="AntiFam" id="ANF00010">
    <property type="entry name" value="tRNA translation"/>
</dbReference>
<name>A6KN64_RAT</name>
<accession>A6KN64</accession>
<sequence>ARIAQSVEHQTFNLRVQGSSPCSGV</sequence>
<organism evidence="1 2">
    <name type="scientific">Rattus norvegicus</name>
    <name type="common">Rat</name>
    <dbReference type="NCBI Taxonomy" id="10116"/>
    <lineage>
        <taxon>Eukaryota</taxon>
        <taxon>Metazoa</taxon>
        <taxon>Chordata</taxon>
        <taxon>Craniata</taxon>
        <taxon>Vertebrata</taxon>
        <taxon>Euteleostomi</taxon>
        <taxon>Mammalia</taxon>
        <taxon>Eutheria</taxon>
        <taxon>Euarchontoglires</taxon>
        <taxon>Glires</taxon>
        <taxon>Rodentia</taxon>
        <taxon>Myomorpha</taxon>
        <taxon>Muroidea</taxon>
        <taxon>Muridae</taxon>
        <taxon>Murinae</taxon>
        <taxon>Rattus</taxon>
    </lineage>
</organism>
<feature type="non-terminal residue" evidence="1">
    <location>
        <position position="25"/>
    </location>
</feature>
<proteinExistence type="predicted"/>